<feature type="region of interest" description="Disordered" evidence="1">
    <location>
        <begin position="38"/>
        <end position="94"/>
    </location>
</feature>
<dbReference type="RefSeq" id="WP_379086861.1">
    <property type="nucleotide sequence ID" value="NZ_JBHTJO010000001.1"/>
</dbReference>
<dbReference type="EMBL" id="JBHTJO010000001">
    <property type="protein sequence ID" value="MFD0986539.1"/>
    <property type="molecule type" value="Genomic_DNA"/>
</dbReference>
<keyword evidence="3" id="KW-1185">Reference proteome</keyword>
<gene>
    <name evidence="2" type="ORF">ACFQ2F_05455</name>
</gene>
<feature type="compositionally biased region" description="Basic and acidic residues" evidence="1">
    <location>
        <begin position="77"/>
        <end position="86"/>
    </location>
</feature>
<dbReference type="Proteomes" id="UP001597102">
    <property type="component" value="Unassembled WGS sequence"/>
</dbReference>
<reference evidence="3" key="1">
    <citation type="journal article" date="2019" name="Int. J. Syst. Evol. Microbiol.">
        <title>The Global Catalogue of Microorganisms (GCM) 10K type strain sequencing project: providing services to taxonomists for standard genome sequencing and annotation.</title>
        <authorList>
            <consortium name="The Broad Institute Genomics Platform"/>
            <consortium name="The Broad Institute Genome Sequencing Center for Infectious Disease"/>
            <person name="Wu L."/>
            <person name="Ma J."/>
        </authorList>
    </citation>
    <scope>NUCLEOTIDE SEQUENCE [LARGE SCALE GENOMIC DNA]</scope>
    <source>
        <strain evidence="3">CCUG 61697</strain>
    </source>
</reference>
<evidence type="ECO:0000256" key="1">
    <source>
        <dbReference type="SAM" id="MobiDB-lite"/>
    </source>
</evidence>
<organism evidence="2 3">
    <name type="scientific">Methyloligella solikamskensis</name>
    <dbReference type="NCBI Taxonomy" id="1177756"/>
    <lineage>
        <taxon>Bacteria</taxon>
        <taxon>Pseudomonadati</taxon>
        <taxon>Pseudomonadota</taxon>
        <taxon>Alphaproteobacteria</taxon>
        <taxon>Hyphomicrobiales</taxon>
        <taxon>Hyphomicrobiaceae</taxon>
        <taxon>Methyloligella</taxon>
    </lineage>
</organism>
<evidence type="ECO:0000313" key="2">
    <source>
        <dbReference type="EMBL" id="MFD0986539.1"/>
    </source>
</evidence>
<comment type="caution">
    <text evidence="2">The sequence shown here is derived from an EMBL/GenBank/DDBJ whole genome shotgun (WGS) entry which is preliminary data.</text>
</comment>
<feature type="compositionally biased region" description="Gly residues" evidence="1">
    <location>
        <begin position="55"/>
        <end position="64"/>
    </location>
</feature>
<protein>
    <submittedName>
        <fullName evidence="2">Uncharacterized protein</fullName>
    </submittedName>
</protein>
<sequence>MDGVTLIFRLHRLSWQIKAQAVEASFRRLVHAFKYNPNQPRVPAGNPDGGQWTDGNGGGGGGGSAIASAEPNTTSERNNENREQDRFLIPNPRGSRARRRLAGDVIPICIVVGLAQTSHETGPIEYTATYECRDGRTFTHTSIGKRPRGIWVDR</sequence>
<proteinExistence type="predicted"/>
<evidence type="ECO:0000313" key="3">
    <source>
        <dbReference type="Proteomes" id="UP001597102"/>
    </source>
</evidence>
<accession>A0ABW3J896</accession>
<name>A0ABW3J896_9HYPH</name>